<comment type="caution">
    <text evidence="5">The sequence shown here is derived from an EMBL/GenBank/DDBJ whole genome shotgun (WGS) entry which is preliminary data.</text>
</comment>
<evidence type="ECO:0000256" key="2">
    <source>
        <dbReference type="ARBA" id="ARBA00022723"/>
    </source>
</evidence>
<dbReference type="SUPFAM" id="SSF57802">
    <property type="entry name" value="Rubredoxin-like"/>
    <property type="match status" value="1"/>
</dbReference>
<evidence type="ECO:0000313" key="6">
    <source>
        <dbReference type="Proteomes" id="UP001349994"/>
    </source>
</evidence>
<organism evidence="5 6">
    <name type="scientific">Adlercreutzia wanghongyangiae</name>
    <dbReference type="NCBI Taxonomy" id="3111451"/>
    <lineage>
        <taxon>Bacteria</taxon>
        <taxon>Bacillati</taxon>
        <taxon>Actinomycetota</taxon>
        <taxon>Coriobacteriia</taxon>
        <taxon>Eggerthellales</taxon>
        <taxon>Eggerthellaceae</taxon>
        <taxon>Adlercreutzia</taxon>
    </lineage>
</organism>
<accession>A0ABU6IJY1</accession>
<feature type="binding site" evidence="4">
    <location>
        <position position="92"/>
    </location>
    <ligand>
        <name>Zn(2+)</name>
        <dbReference type="ChEBI" id="CHEBI:29105"/>
    </ligand>
</feature>
<dbReference type="Proteomes" id="UP001349994">
    <property type="component" value="Unassembled WGS sequence"/>
</dbReference>
<evidence type="ECO:0000313" key="5">
    <source>
        <dbReference type="EMBL" id="MEC4176778.1"/>
    </source>
</evidence>
<comment type="similarity">
    <text evidence="4">Belongs to the HypA/HybF family.</text>
</comment>
<reference evidence="5 6" key="1">
    <citation type="submission" date="2024-01" db="EMBL/GenBank/DDBJ databases">
        <title>novel species in genus Adlercreutzia.</title>
        <authorList>
            <person name="Liu X."/>
        </authorList>
    </citation>
    <scope>NUCLEOTIDE SEQUENCE [LARGE SCALE GENOMIC DNA]</scope>
    <source>
        <strain evidence="5 6">R7</strain>
    </source>
</reference>
<dbReference type="PIRSF" id="PIRSF004761">
    <property type="entry name" value="Hydrgn_mat_HypA"/>
    <property type="match status" value="1"/>
</dbReference>
<keyword evidence="1 4" id="KW-0533">Nickel</keyword>
<feature type="binding site" evidence="4">
    <location>
        <position position="2"/>
    </location>
    <ligand>
        <name>Ni(2+)</name>
        <dbReference type="ChEBI" id="CHEBI:49786"/>
    </ligand>
</feature>
<feature type="binding site" evidence="4">
    <location>
        <position position="76"/>
    </location>
    <ligand>
        <name>Zn(2+)</name>
        <dbReference type="ChEBI" id="CHEBI:29105"/>
    </ligand>
</feature>
<dbReference type="Pfam" id="PF01155">
    <property type="entry name" value="HypA"/>
    <property type="match status" value="1"/>
</dbReference>
<evidence type="ECO:0000256" key="4">
    <source>
        <dbReference type="HAMAP-Rule" id="MF_00213"/>
    </source>
</evidence>
<evidence type="ECO:0000256" key="3">
    <source>
        <dbReference type="ARBA" id="ARBA00022833"/>
    </source>
</evidence>
<dbReference type="InterPro" id="IPR000688">
    <property type="entry name" value="HypA/HybF"/>
</dbReference>
<dbReference type="HAMAP" id="MF_00213">
    <property type="entry name" value="HypA_HybF"/>
    <property type="match status" value="1"/>
</dbReference>
<keyword evidence="3 4" id="KW-0862">Zinc</keyword>
<feature type="binding site" evidence="4">
    <location>
        <position position="73"/>
    </location>
    <ligand>
        <name>Zn(2+)</name>
        <dbReference type="ChEBI" id="CHEBI:29105"/>
    </ligand>
</feature>
<dbReference type="PANTHER" id="PTHR34535">
    <property type="entry name" value="HYDROGENASE MATURATION FACTOR HYPA"/>
    <property type="match status" value="1"/>
</dbReference>
<feature type="binding site" evidence="4">
    <location>
        <position position="95"/>
    </location>
    <ligand>
        <name>Zn(2+)</name>
        <dbReference type="ChEBI" id="CHEBI:29105"/>
    </ligand>
</feature>
<protein>
    <recommendedName>
        <fullName evidence="4">Hydrogenase maturation factor HypA</fullName>
    </recommendedName>
</protein>
<dbReference type="Gene3D" id="3.30.2320.80">
    <property type="match status" value="1"/>
</dbReference>
<name>A0ABU6IJY1_9ACTN</name>
<dbReference type="EMBL" id="JAYMFF010000020">
    <property type="protein sequence ID" value="MEC4176778.1"/>
    <property type="molecule type" value="Genomic_DNA"/>
</dbReference>
<evidence type="ECO:0000256" key="1">
    <source>
        <dbReference type="ARBA" id="ARBA00022596"/>
    </source>
</evidence>
<comment type="function">
    <text evidence="4">Involved in the maturation of [NiFe] hydrogenases. Required for nickel insertion into the metal center of the hydrogenase.</text>
</comment>
<dbReference type="RefSeq" id="WP_338211292.1">
    <property type="nucleotide sequence ID" value="NZ_JAYMFF010000020.1"/>
</dbReference>
<keyword evidence="2 4" id="KW-0479">Metal-binding</keyword>
<dbReference type="PANTHER" id="PTHR34535:SF3">
    <property type="entry name" value="HYDROGENASE MATURATION FACTOR HYPA"/>
    <property type="match status" value="1"/>
</dbReference>
<gene>
    <name evidence="4" type="primary">hypA</name>
    <name evidence="5" type="ORF">VIN30_10005</name>
</gene>
<proteinExistence type="inferred from homology"/>
<keyword evidence="6" id="KW-1185">Reference proteome</keyword>
<sequence length="125" mass="13607">MHEMALVHPIVDTVLEYAASAGAAEVSAVHLTIGDGRDVIEDYMQGLFTFLARGTVAENAKLVITHVPYTVRCNECGHVFPLNVRDSSTWTCPACGAHRSYRLHSGMEFTLDQIIVARFADSAVA</sequence>